<comment type="pathway">
    <text evidence="1">Carbohydrate acid metabolism.</text>
</comment>
<evidence type="ECO:0000256" key="3">
    <source>
        <dbReference type="ARBA" id="ARBA00011233"/>
    </source>
</evidence>
<evidence type="ECO:0000313" key="6">
    <source>
        <dbReference type="EMBL" id="SDZ65656.1"/>
    </source>
</evidence>
<dbReference type="CDD" id="cd00452">
    <property type="entry name" value="KDPG_aldolase"/>
    <property type="match status" value="1"/>
</dbReference>
<dbReference type="Gene3D" id="3.20.20.70">
    <property type="entry name" value="Aldolase class I"/>
    <property type="match status" value="1"/>
</dbReference>
<dbReference type="GO" id="GO:0016829">
    <property type="term" value="F:lyase activity"/>
    <property type="evidence" value="ECO:0007669"/>
    <property type="project" value="UniProtKB-KW"/>
</dbReference>
<keyword evidence="7" id="KW-1185">Reference proteome</keyword>
<accession>A0A1H3UTT3</accession>
<sequence length="214" mass="23036">MMKNDVLTRIERTGIMAIVRVETIERAFEIADGCLDGGVDVLEISYTLPNAGEVINELTKKYRDQLLVGAGTVLDSETARLAILAGAKFIIAPNYNESVCKLCNRYQIPYAPGCTSVTEMVQAMEAGAAMMKAFPIANHYGPALVSNIKTAIPYMPIMASGGVTIDNIAAWFKNGVDCVGVGSLLTKGSSAKIAKNAQLLKEKITAFRSVRKKQ</sequence>
<name>A0A1H3UTT3_9BACI</name>
<organism evidence="6 7">
    <name type="scientific">Evansella caseinilytica</name>
    <dbReference type="NCBI Taxonomy" id="1503961"/>
    <lineage>
        <taxon>Bacteria</taxon>
        <taxon>Bacillati</taxon>
        <taxon>Bacillota</taxon>
        <taxon>Bacilli</taxon>
        <taxon>Bacillales</taxon>
        <taxon>Bacillaceae</taxon>
        <taxon>Evansella</taxon>
    </lineage>
</organism>
<evidence type="ECO:0000313" key="7">
    <source>
        <dbReference type="Proteomes" id="UP000198935"/>
    </source>
</evidence>
<protein>
    <submittedName>
        <fullName evidence="6">2-dehydro-3-deoxyphosphogluconate aldolase / (4S)-4-hydroxy-2-oxoglutarate aldolase</fullName>
    </submittedName>
</protein>
<reference evidence="7" key="1">
    <citation type="submission" date="2016-10" db="EMBL/GenBank/DDBJ databases">
        <authorList>
            <person name="Varghese N."/>
            <person name="Submissions S."/>
        </authorList>
    </citation>
    <scope>NUCLEOTIDE SEQUENCE [LARGE SCALE GENOMIC DNA]</scope>
    <source>
        <strain evidence="7">SP</strain>
    </source>
</reference>
<dbReference type="SUPFAM" id="SSF51569">
    <property type="entry name" value="Aldolase"/>
    <property type="match status" value="1"/>
</dbReference>
<dbReference type="Proteomes" id="UP000198935">
    <property type="component" value="Unassembled WGS sequence"/>
</dbReference>
<dbReference type="STRING" id="1503961.SAMN05421736_12613"/>
<keyword evidence="4" id="KW-0456">Lyase</keyword>
<proteinExistence type="inferred from homology"/>
<evidence type="ECO:0000256" key="1">
    <source>
        <dbReference type="ARBA" id="ARBA00004761"/>
    </source>
</evidence>
<dbReference type="EMBL" id="FNPI01000026">
    <property type="protein sequence ID" value="SDZ65656.1"/>
    <property type="molecule type" value="Genomic_DNA"/>
</dbReference>
<dbReference type="PANTHER" id="PTHR30246">
    <property type="entry name" value="2-KETO-3-DEOXY-6-PHOSPHOGLUCONATE ALDOLASE"/>
    <property type="match status" value="1"/>
</dbReference>
<comment type="similarity">
    <text evidence="2">Belongs to the KHG/KDPG aldolase family.</text>
</comment>
<dbReference type="AlphaFoldDB" id="A0A1H3UTT3"/>
<evidence type="ECO:0000256" key="2">
    <source>
        <dbReference type="ARBA" id="ARBA00006906"/>
    </source>
</evidence>
<dbReference type="OrthoDB" id="9802667at2"/>
<comment type="subunit">
    <text evidence="3">Homotrimer.</text>
</comment>
<dbReference type="PANTHER" id="PTHR30246:SF1">
    <property type="entry name" value="2-DEHYDRO-3-DEOXY-6-PHOSPHOGALACTONATE ALDOLASE-RELATED"/>
    <property type="match status" value="1"/>
</dbReference>
<dbReference type="InterPro" id="IPR013785">
    <property type="entry name" value="Aldolase_TIM"/>
</dbReference>
<dbReference type="Pfam" id="PF01081">
    <property type="entry name" value="Aldolase"/>
    <property type="match status" value="1"/>
</dbReference>
<keyword evidence="5" id="KW-0119">Carbohydrate metabolism</keyword>
<gene>
    <name evidence="6" type="ORF">SAMN05421736_12613</name>
</gene>
<evidence type="ECO:0000256" key="4">
    <source>
        <dbReference type="ARBA" id="ARBA00023239"/>
    </source>
</evidence>
<dbReference type="InterPro" id="IPR000887">
    <property type="entry name" value="Aldlse_KDPG_KHG"/>
</dbReference>
<evidence type="ECO:0000256" key="5">
    <source>
        <dbReference type="ARBA" id="ARBA00023277"/>
    </source>
</evidence>